<dbReference type="OMA" id="CAGNDEI"/>
<evidence type="ECO:0000256" key="7">
    <source>
        <dbReference type="SAM" id="Phobius"/>
    </source>
</evidence>
<organism evidence="8 9">
    <name type="scientific">Magallana gigas</name>
    <name type="common">Pacific oyster</name>
    <name type="synonym">Crassostrea gigas</name>
    <dbReference type="NCBI Taxonomy" id="29159"/>
    <lineage>
        <taxon>Eukaryota</taxon>
        <taxon>Metazoa</taxon>
        <taxon>Spiralia</taxon>
        <taxon>Lophotrochozoa</taxon>
        <taxon>Mollusca</taxon>
        <taxon>Bivalvia</taxon>
        <taxon>Autobranchia</taxon>
        <taxon>Pteriomorphia</taxon>
        <taxon>Ostreida</taxon>
        <taxon>Ostreoidea</taxon>
        <taxon>Ostreidae</taxon>
        <taxon>Magallana</taxon>
    </lineage>
</organism>
<keyword evidence="9" id="KW-1185">Reference proteome</keyword>
<reference evidence="8" key="1">
    <citation type="submission" date="2022-08" db="UniProtKB">
        <authorList>
            <consortium name="EnsemblMetazoa"/>
        </authorList>
    </citation>
    <scope>IDENTIFICATION</scope>
    <source>
        <strain evidence="8">05x7-T-G4-1.051#20</strain>
    </source>
</reference>
<feature type="compositionally biased region" description="Polar residues" evidence="6">
    <location>
        <begin position="1"/>
        <end position="14"/>
    </location>
</feature>
<proteinExistence type="inferred from homology"/>
<feature type="compositionally biased region" description="Polar residues" evidence="6">
    <location>
        <begin position="22"/>
        <end position="32"/>
    </location>
</feature>
<feature type="transmembrane region" description="Helical" evidence="7">
    <location>
        <begin position="503"/>
        <end position="525"/>
    </location>
</feature>
<feature type="transmembrane region" description="Helical" evidence="7">
    <location>
        <begin position="398"/>
        <end position="417"/>
    </location>
</feature>
<keyword evidence="4 7" id="KW-1133">Transmembrane helix</keyword>
<evidence type="ECO:0000256" key="6">
    <source>
        <dbReference type="SAM" id="MobiDB-lite"/>
    </source>
</evidence>
<evidence type="ECO:0000313" key="8">
    <source>
        <dbReference type="EnsemblMetazoa" id="G16036.1:cds"/>
    </source>
</evidence>
<protein>
    <recommendedName>
        <fullName evidence="10">Solute carrier family 23 member 2</fullName>
    </recommendedName>
</protein>
<evidence type="ECO:0000256" key="5">
    <source>
        <dbReference type="ARBA" id="ARBA00023136"/>
    </source>
</evidence>
<keyword evidence="5 7" id="KW-0472">Membrane</keyword>
<feature type="transmembrane region" description="Helical" evidence="7">
    <location>
        <begin position="288"/>
        <end position="308"/>
    </location>
</feature>
<dbReference type="EnsemblMetazoa" id="G16036.1">
    <property type="protein sequence ID" value="G16036.1:cds"/>
    <property type="gene ID" value="G16036"/>
</dbReference>
<evidence type="ECO:0000256" key="4">
    <source>
        <dbReference type="ARBA" id="ARBA00022989"/>
    </source>
</evidence>
<dbReference type="InterPro" id="IPR006043">
    <property type="entry name" value="NCS2"/>
</dbReference>
<dbReference type="PANTHER" id="PTHR11119">
    <property type="entry name" value="XANTHINE-URACIL / VITAMIN C PERMEASE FAMILY MEMBER"/>
    <property type="match status" value="1"/>
</dbReference>
<feature type="transmembrane region" description="Helical" evidence="7">
    <location>
        <begin position="478"/>
        <end position="497"/>
    </location>
</feature>
<evidence type="ECO:0000256" key="3">
    <source>
        <dbReference type="ARBA" id="ARBA00022692"/>
    </source>
</evidence>
<dbReference type="GO" id="GO:0016020">
    <property type="term" value="C:membrane"/>
    <property type="evidence" value="ECO:0007669"/>
    <property type="project" value="UniProtKB-SubCell"/>
</dbReference>
<feature type="transmembrane region" description="Helical" evidence="7">
    <location>
        <begin position="259"/>
        <end position="282"/>
    </location>
</feature>
<dbReference type="AlphaFoldDB" id="A0A8W8IWR2"/>
<dbReference type="OrthoDB" id="1641903at2759"/>
<accession>A0A8W8IWR2</accession>
<comment type="subcellular location">
    <subcellularLocation>
        <location evidence="1">Membrane</location>
        <topology evidence="1">Multi-pass membrane protein</topology>
    </subcellularLocation>
</comment>
<evidence type="ECO:0000256" key="1">
    <source>
        <dbReference type="ARBA" id="ARBA00004141"/>
    </source>
</evidence>
<dbReference type="Proteomes" id="UP000005408">
    <property type="component" value="Unassembled WGS sequence"/>
</dbReference>
<comment type="similarity">
    <text evidence="2">Belongs to the nucleobase:cation symporter-2 (NCS2) (TC 2.A.40) family.</text>
</comment>
<feature type="transmembrane region" description="Helical" evidence="7">
    <location>
        <begin position="329"/>
        <end position="352"/>
    </location>
</feature>
<evidence type="ECO:0000313" key="9">
    <source>
        <dbReference type="Proteomes" id="UP000005408"/>
    </source>
</evidence>
<dbReference type="Pfam" id="PF00860">
    <property type="entry name" value="Xan_ur_permease"/>
    <property type="match status" value="1"/>
</dbReference>
<feature type="transmembrane region" description="Helical" evidence="7">
    <location>
        <begin position="233"/>
        <end position="252"/>
    </location>
</feature>
<evidence type="ECO:0008006" key="10">
    <source>
        <dbReference type="Google" id="ProtNLM"/>
    </source>
</evidence>
<dbReference type="GO" id="GO:0022857">
    <property type="term" value="F:transmembrane transporter activity"/>
    <property type="evidence" value="ECO:0007669"/>
    <property type="project" value="InterPro"/>
</dbReference>
<name>A0A8W8IWR2_MAGGI</name>
<keyword evidence="3 7" id="KW-0812">Transmembrane</keyword>
<feature type="transmembrane region" description="Helical" evidence="7">
    <location>
        <begin position="537"/>
        <end position="555"/>
    </location>
</feature>
<feature type="region of interest" description="Disordered" evidence="6">
    <location>
        <begin position="1"/>
        <end position="43"/>
    </location>
</feature>
<sequence length="663" mass="73619">MDASNKSNSFTENLVDQKDMDTNSNRNSSDSQPPTPPPPYVDGFNCKYENNATVINVKEETVKNGSASTDSILAMDNSEKDPMLNEETDAPTLKVERQGLIYKVSENPPVHLLLFFCFQQCLLCLKSSIKSTMLVSEVMCARNHGEFKSLIMSMSLLMSGMCTFLQNTVGFRLPVYQGPIASYVLPLVVLLDVPQYACPDIHTYYNQTIGNVSEVSEVVIKDLYFQEVIIPRFLQMSGALILAGFLHMFVGLTGTVGFLLRFIGPITVIPTILLIGINVYTITYKFCSTHWGVSLFTAGIVLILSLYMDRWNMPIPLWTPKKKIHIIRFPLHQVFSMLIAATVGWTTCVILTNMGVFSDDPNSPEFFARTDTRNDVIHKTPWFIFPYPGMYGTPGFDVGVFSAFLTATIGSILDSIADYYAVARVVRVPSPPVHAMNRGILVEGFMSMMAGFWGAAHGTTTYAGNIGVIGLTKVASRIIFQMLGIMLMVLAVFGKFTSVLITIPYPVVGGLQVIGFGIFLGLVFGNLQYIDMNSTRNLAIIGLSILWGLIIPYWSKLNGDDVIQTGSDHADNFLKMLTRNPNFSGFLIALILDNTVPGTLKERGMLIWQGGNDEEGADQDENLEEGREVYDIPCLTRILKKYRISSYIPFLPTYNLNQTKKAN</sequence>
<evidence type="ECO:0000256" key="2">
    <source>
        <dbReference type="ARBA" id="ARBA00008821"/>
    </source>
</evidence>